<keyword evidence="3" id="KW-0547">Nucleotide-binding</keyword>
<keyword evidence="5" id="KW-1278">Translocase</keyword>
<evidence type="ECO:0000256" key="1">
    <source>
        <dbReference type="ARBA" id="ARBA00022448"/>
    </source>
</evidence>
<dbReference type="Pfam" id="PF00005">
    <property type="entry name" value="ABC_tran"/>
    <property type="match status" value="1"/>
</dbReference>
<dbReference type="InterPro" id="IPR017871">
    <property type="entry name" value="ABC_transporter-like_CS"/>
</dbReference>
<dbReference type="SUPFAM" id="SSF52540">
    <property type="entry name" value="P-loop containing nucleoside triphosphate hydrolases"/>
    <property type="match status" value="1"/>
</dbReference>
<keyword evidence="2" id="KW-1003">Cell membrane</keyword>
<evidence type="ECO:0000313" key="9">
    <source>
        <dbReference type="Proteomes" id="UP000663570"/>
    </source>
</evidence>
<dbReference type="PANTHER" id="PTHR42794:SF1">
    <property type="entry name" value="HEMIN IMPORT ATP-BINDING PROTEIN HMUV"/>
    <property type="match status" value="1"/>
</dbReference>
<reference evidence="8 9" key="1">
    <citation type="submission" date="2021-02" db="EMBL/GenBank/DDBJ databases">
        <title>Niveibacterium changnyeongensis HC41.</title>
        <authorList>
            <person name="Kang M."/>
        </authorList>
    </citation>
    <scope>NUCLEOTIDE SEQUENCE [LARGE SCALE GENOMIC DNA]</scope>
    <source>
        <strain evidence="8 9">HC41</strain>
    </source>
</reference>
<keyword evidence="4 8" id="KW-0067">ATP-binding</keyword>
<feature type="domain" description="ABC transporter" evidence="7">
    <location>
        <begin position="10"/>
        <end position="244"/>
    </location>
</feature>
<dbReference type="CDD" id="cd03214">
    <property type="entry name" value="ABC_Iron-Siderophores_B12_Hemin"/>
    <property type="match status" value="1"/>
</dbReference>
<comment type="function">
    <text evidence="6">Part of the ABC transporter complex HmuTUV involved in hemin import. Responsible for energy coupling to the transport system.</text>
</comment>
<sequence length="259" mass="27690">MSEARTSMLLRARRLDVGVAQVRAVSGLDLDLKAGDRLAILGRNGVGKSTLLAALAGLHPSQGELECGGAPLARWSARTLAQLRGWLPQHPDDPFASSVEEAVLVGRHPWLERFEWESEDDLRIAADALAAMGLAGFARRNVQTLSGGERQRVSIAALLAQTPRLYLLDEPLTHLDLAGQIAVLDHFRGVADAGAAIVMVLHDINLALRWASHLLILFGDGAWQAGPVDEVASASVFGRALGHPVRALDDAGRPHFVPA</sequence>
<dbReference type="InterPro" id="IPR003593">
    <property type="entry name" value="AAA+_ATPase"/>
</dbReference>
<keyword evidence="2" id="KW-0472">Membrane</keyword>
<name>A0ABX7MB16_9RHOO</name>
<dbReference type="GO" id="GO:0005524">
    <property type="term" value="F:ATP binding"/>
    <property type="evidence" value="ECO:0007669"/>
    <property type="project" value="UniProtKB-KW"/>
</dbReference>
<dbReference type="PROSITE" id="PS50893">
    <property type="entry name" value="ABC_TRANSPORTER_2"/>
    <property type="match status" value="1"/>
</dbReference>
<proteinExistence type="predicted"/>
<dbReference type="EMBL" id="CP071060">
    <property type="protein sequence ID" value="QSI77665.1"/>
    <property type="molecule type" value="Genomic_DNA"/>
</dbReference>
<dbReference type="Proteomes" id="UP000663570">
    <property type="component" value="Chromosome"/>
</dbReference>
<dbReference type="Gene3D" id="3.40.50.300">
    <property type="entry name" value="P-loop containing nucleotide triphosphate hydrolases"/>
    <property type="match status" value="1"/>
</dbReference>
<dbReference type="PANTHER" id="PTHR42794">
    <property type="entry name" value="HEMIN IMPORT ATP-BINDING PROTEIN HMUV"/>
    <property type="match status" value="1"/>
</dbReference>
<gene>
    <name evidence="8" type="ORF">JY500_03135</name>
</gene>
<evidence type="ECO:0000256" key="4">
    <source>
        <dbReference type="ARBA" id="ARBA00022840"/>
    </source>
</evidence>
<organism evidence="8 9">
    <name type="scientific">Niveibacterium microcysteis</name>
    <dbReference type="NCBI Taxonomy" id="2811415"/>
    <lineage>
        <taxon>Bacteria</taxon>
        <taxon>Pseudomonadati</taxon>
        <taxon>Pseudomonadota</taxon>
        <taxon>Betaproteobacteria</taxon>
        <taxon>Rhodocyclales</taxon>
        <taxon>Rhodocyclaceae</taxon>
        <taxon>Niveibacterium</taxon>
    </lineage>
</organism>
<evidence type="ECO:0000259" key="7">
    <source>
        <dbReference type="PROSITE" id="PS50893"/>
    </source>
</evidence>
<evidence type="ECO:0000256" key="3">
    <source>
        <dbReference type="ARBA" id="ARBA00022741"/>
    </source>
</evidence>
<keyword evidence="9" id="KW-1185">Reference proteome</keyword>
<dbReference type="InterPro" id="IPR003439">
    <property type="entry name" value="ABC_transporter-like_ATP-bd"/>
</dbReference>
<evidence type="ECO:0000313" key="8">
    <source>
        <dbReference type="EMBL" id="QSI77665.1"/>
    </source>
</evidence>
<dbReference type="SMART" id="SM00382">
    <property type="entry name" value="AAA"/>
    <property type="match status" value="1"/>
</dbReference>
<keyword evidence="1" id="KW-0813">Transport</keyword>
<dbReference type="RefSeq" id="WP_206255048.1">
    <property type="nucleotide sequence ID" value="NZ_CP071060.1"/>
</dbReference>
<evidence type="ECO:0000256" key="2">
    <source>
        <dbReference type="ARBA" id="ARBA00022475"/>
    </source>
</evidence>
<dbReference type="PROSITE" id="PS00211">
    <property type="entry name" value="ABC_TRANSPORTER_1"/>
    <property type="match status" value="1"/>
</dbReference>
<protein>
    <submittedName>
        <fullName evidence="8">ABC transporter ATP-binding protein</fullName>
    </submittedName>
</protein>
<evidence type="ECO:0000256" key="6">
    <source>
        <dbReference type="ARBA" id="ARBA00037066"/>
    </source>
</evidence>
<accession>A0ABX7MB16</accession>
<dbReference type="InterPro" id="IPR027417">
    <property type="entry name" value="P-loop_NTPase"/>
</dbReference>
<evidence type="ECO:0000256" key="5">
    <source>
        <dbReference type="ARBA" id="ARBA00022967"/>
    </source>
</evidence>